<evidence type="ECO:0000313" key="2">
    <source>
        <dbReference type="EMBL" id="CAF89102.1"/>
    </source>
</evidence>
<reference evidence="2" key="2">
    <citation type="submission" date="2004-02" db="EMBL/GenBank/DDBJ databases">
        <authorList>
            <consortium name="Genoscope"/>
            <consortium name="Whitehead Institute Centre for Genome Research"/>
        </authorList>
    </citation>
    <scope>NUCLEOTIDE SEQUENCE</scope>
</reference>
<dbReference type="KEGG" id="tng:GSTEN00002858G001"/>
<accession>Q4TDD0</accession>
<dbReference type="AlphaFoldDB" id="Q4TDD0"/>
<protein>
    <submittedName>
        <fullName evidence="2">(spotted green pufferfish) hypothetical protein</fullName>
    </submittedName>
</protein>
<dbReference type="EMBL" id="CAAE01006343">
    <property type="protein sequence ID" value="CAF89102.1"/>
    <property type="molecule type" value="Genomic_DNA"/>
</dbReference>
<sequence length="38" mass="4612">AERHQRGRRLLQLKYSRHRMQPSPTRPFDGSVYEDIDD</sequence>
<proteinExistence type="predicted"/>
<feature type="region of interest" description="Disordered" evidence="1">
    <location>
        <begin position="18"/>
        <end position="38"/>
    </location>
</feature>
<organism evidence="2">
    <name type="scientific">Tetraodon nigroviridis</name>
    <name type="common">Spotted green pufferfish</name>
    <name type="synonym">Chelonodon nigroviridis</name>
    <dbReference type="NCBI Taxonomy" id="99883"/>
    <lineage>
        <taxon>Eukaryota</taxon>
        <taxon>Metazoa</taxon>
        <taxon>Chordata</taxon>
        <taxon>Craniata</taxon>
        <taxon>Vertebrata</taxon>
        <taxon>Euteleostomi</taxon>
        <taxon>Actinopterygii</taxon>
        <taxon>Neopterygii</taxon>
        <taxon>Teleostei</taxon>
        <taxon>Neoteleostei</taxon>
        <taxon>Acanthomorphata</taxon>
        <taxon>Eupercaria</taxon>
        <taxon>Tetraodontiformes</taxon>
        <taxon>Tetradontoidea</taxon>
        <taxon>Tetraodontidae</taxon>
        <taxon>Tetraodon</taxon>
    </lineage>
</organism>
<comment type="caution">
    <text evidence="2">The sequence shown here is derived from an EMBL/GenBank/DDBJ whole genome shotgun (WGS) entry which is preliminary data.</text>
</comment>
<gene>
    <name evidence="2" type="ORF">GSTENG00002858001</name>
</gene>
<name>Q4TDD0_TETNG</name>
<evidence type="ECO:0000256" key="1">
    <source>
        <dbReference type="SAM" id="MobiDB-lite"/>
    </source>
</evidence>
<feature type="non-terminal residue" evidence="2">
    <location>
        <position position="1"/>
    </location>
</feature>
<reference evidence="2" key="1">
    <citation type="journal article" date="2004" name="Nature">
        <title>Genome duplication in the teleost fish Tetraodon nigroviridis reveals the early vertebrate proto-karyotype.</title>
        <authorList>
            <person name="Jaillon O."/>
            <person name="Aury J.-M."/>
            <person name="Brunet F."/>
            <person name="Petit J.-L."/>
            <person name="Stange-Thomann N."/>
            <person name="Mauceli E."/>
            <person name="Bouneau L."/>
            <person name="Fischer C."/>
            <person name="Ozouf-Costaz C."/>
            <person name="Bernot A."/>
            <person name="Nicaud S."/>
            <person name="Jaffe D."/>
            <person name="Fisher S."/>
            <person name="Lutfalla G."/>
            <person name="Dossat C."/>
            <person name="Segurens B."/>
            <person name="Dasilva C."/>
            <person name="Salanoubat M."/>
            <person name="Levy M."/>
            <person name="Boudet N."/>
            <person name="Castellano S."/>
            <person name="Anthouard V."/>
            <person name="Jubin C."/>
            <person name="Castelli V."/>
            <person name="Katinka M."/>
            <person name="Vacherie B."/>
            <person name="Biemont C."/>
            <person name="Skalli Z."/>
            <person name="Cattolico L."/>
            <person name="Poulain J."/>
            <person name="De Berardinis V."/>
            <person name="Cruaud C."/>
            <person name="Duprat S."/>
            <person name="Brottier P."/>
            <person name="Coutanceau J.-P."/>
            <person name="Gouzy J."/>
            <person name="Parra G."/>
            <person name="Lardier G."/>
            <person name="Chapple C."/>
            <person name="McKernan K.J."/>
            <person name="McEwan P."/>
            <person name="Bosak S."/>
            <person name="Kellis M."/>
            <person name="Volff J.-N."/>
            <person name="Guigo R."/>
            <person name="Zody M.C."/>
            <person name="Mesirov J."/>
            <person name="Lindblad-Toh K."/>
            <person name="Birren B."/>
            <person name="Nusbaum C."/>
            <person name="Kahn D."/>
            <person name="Robinson-Rechavi M."/>
            <person name="Laudet V."/>
            <person name="Schachter V."/>
            <person name="Quetier F."/>
            <person name="Saurin W."/>
            <person name="Scarpelli C."/>
            <person name="Wincker P."/>
            <person name="Lander E.S."/>
            <person name="Weissenbach J."/>
            <person name="Roest Crollius H."/>
        </authorList>
    </citation>
    <scope>NUCLEOTIDE SEQUENCE [LARGE SCALE GENOMIC DNA]</scope>
</reference>